<evidence type="ECO:0000256" key="3">
    <source>
        <dbReference type="ARBA" id="ARBA00022679"/>
    </source>
</evidence>
<dbReference type="EC" id="2.4.-.-" evidence="5"/>
<feature type="transmembrane region" description="Helical" evidence="4">
    <location>
        <begin position="335"/>
        <end position="356"/>
    </location>
</feature>
<comment type="similarity">
    <text evidence="1">Belongs to the glycosyltransferase 2 family.</text>
</comment>
<reference evidence="5 6" key="1">
    <citation type="submission" date="2021-01" db="EMBL/GenBank/DDBJ databases">
        <title>Genomic Encyclopedia of Type Strains, Phase IV (KMG-IV): sequencing the most valuable type-strain genomes for metagenomic binning, comparative biology and taxonomic classification.</title>
        <authorList>
            <person name="Goeker M."/>
        </authorList>
    </citation>
    <scope>NUCLEOTIDE SEQUENCE [LARGE SCALE GENOMIC DNA]</scope>
    <source>
        <strain evidence="5 6">DSM 23711</strain>
    </source>
</reference>
<dbReference type="PANTHER" id="PTHR43630:SF1">
    <property type="entry name" value="POLY-BETA-1,6-N-ACETYL-D-GLUCOSAMINE SYNTHASE"/>
    <property type="match status" value="1"/>
</dbReference>
<evidence type="ECO:0000256" key="2">
    <source>
        <dbReference type="ARBA" id="ARBA00022676"/>
    </source>
</evidence>
<dbReference type="SUPFAM" id="SSF53448">
    <property type="entry name" value="Nucleotide-diphospho-sugar transferases"/>
    <property type="match status" value="1"/>
</dbReference>
<keyword evidence="6" id="KW-1185">Reference proteome</keyword>
<organism evidence="5 6">
    <name type="scientific">Aquibacillus albus</name>
    <dbReference type="NCBI Taxonomy" id="1168171"/>
    <lineage>
        <taxon>Bacteria</taxon>
        <taxon>Bacillati</taxon>
        <taxon>Bacillota</taxon>
        <taxon>Bacilli</taxon>
        <taxon>Bacillales</taxon>
        <taxon>Bacillaceae</taxon>
        <taxon>Aquibacillus</taxon>
    </lineage>
</organism>
<feature type="transmembrane region" description="Helical" evidence="4">
    <location>
        <begin position="298"/>
        <end position="323"/>
    </location>
</feature>
<dbReference type="GO" id="GO:0016757">
    <property type="term" value="F:glycosyltransferase activity"/>
    <property type="evidence" value="ECO:0007669"/>
    <property type="project" value="UniProtKB-KW"/>
</dbReference>
<dbReference type="Proteomes" id="UP001296943">
    <property type="component" value="Unassembled WGS sequence"/>
</dbReference>
<keyword evidence="4" id="KW-0812">Transmembrane</keyword>
<evidence type="ECO:0000256" key="4">
    <source>
        <dbReference type="SAM" id="Phobius"/>
    </source>
</evidence>
<name>A0ABS2N3F5_9BACI</name>
<keyword evidence="3 5" id="KW-0808">Transferase</keyword>
<dbReference type="EMBL" id="JAFBDR010000019">
    <property type="protein sequence ID" value="MBM7572643.1"/>
    <property type="molecule type" value="Genomic_DNA"/>
</dbReference>
<feature type="transmembrane region" description="Helical" evidence="4">
    <location>
        <begin position="376"/>
        <end position="398"/>
    </location>
</feature>
<dbReference type="InterPro" id="IPR029044">
    <property type="entry name" value="Nucleotide-diphossugar_trans"/>
</dbReference>
<evidence type="ECO:0000313" key="5">
    <source>
        <dbReference type="EMBL" id="MBM7572643.1"/>
    </source>
</evidence>
<dbReference type="RefSeq" id="WP_204501191.1">
    <property type="nucleotide sequence ID" value="NZ_JAFBDR010000019.1"/>
</dbReference>
<accession>A0ABS2N3F5</accession>
<dbReference type="CDD" id="cd06423">
    <property type="entry name" value="CESA_like"/>
    <property type="match status" value="1"/>
</dbReference>
<dbReference type="Gene3D" id="3.90.550.10">
    <property type="entry name" value="Spore Coat Polysaccharide Biosynthesis Protein SpsA, Chain A"/>
    <property type="match status" value="1"/>
</dbReference>
<keyword evidence="2 5" id="KW-0328">Glycosyltransferase</keyword>
<sequence length="423" mass="48853">MSVVHKTFELMGYFIIGYPIFMAIVWIVSGFIYWQRYERSEHIDIQTISKWPTVTILIPCHNEAQIISKTCKELLNIDYPSYQVVFIDDGSTDHTSEVIRKWTKEISHFHLLRIIENQGKSNALNSALAVTGTTPITVIMDADTLPQPVSIKILVQTLLSINDIGAATGHAIVYNRSNLLEKIQAVEFTSIIGLIKRAQNMYGYLFSISGCITAFKTEALHHVNGFSTKTATEDIDITWALQRAYYRVKYIPQAVAHIQVPNKLAEYWKQRKRWAMGGWHLLRTHKDIFLDWRLKRLWIIYIELLLSYIWSLLFVFGVVLWLVPSILLMKSNIGINPIPIFTSILILMCMIQFTIALKFNHPYDKEIWRLFYFIPWYPALFFTVGALTVCRTVIAGLFQNLDMAGKWRSPARINVQKDRGKGE</sequence>
<evidence type="ECO:0000313" key="6">
    <source>
        <dbReference type="Proteomes" id="UP001296943"/>
    </source>
</evidence>
<comment type="caution">
    <text evidence="5">The sequence shown here is derived from an EMBL/GenBank/DDBJ whole genome shotgun (WGS) entry which is preliminary data.</text>
</comment>
<evidence type="ECO:0000256" key="1">
    <source>
        <dbReference type="ARBA" id="ARBA00006739"/>
    </source>
</evidence>
<keyword evidence="4" id="KW-1133">Transmembrane helix</keyword>
<dbReference type="Pfam" id="PF13641">
    <property type="entry name" value="Glyco_tranf_2_3"/>
    <property type="match status" value="1"/>
</dbReference>
<dbReference type="PANTHER" id="PTHR43630">
    <property type="entry name" value="POLY-BETA-1,6-N-ACETYL-D-GLUCOSAMINE SYNTHASE"/>
    <property type="match status" value="1"/>
</dbReference>
<protein>
    <submittedName>
        <fullName evidence="5">Biofilm PGA synthesis N-glycosyltransferase PgaC</fullName>
        <ecNumber evidence="5">2.4.-.-</ecNumber>
    </submittedName>
</protein>
<feature type="transmembrane region" description="Helical" evidence="4">
    <location>
        <begin position="12"/>
        <end position="34"/>
    </location>
</feature>
<proteinExistence type="inferred from homology"/>
<gene>
    <name evidence="5" type="ORF">JOC48_003174</name>
</gene>
<keyword evidence="4" id="KW-0472">Membrane</keyword>